<evidence type="ECO:0000256" key="1">
    <source>
        <dbReference type="SAM" id="MobiDB-lite"/>
    </source>
</evidence>
<accession>A0A7Y9PE09</accession>
<reference evidence="2 3" key="1">
    <citation type="submission" date="2020-07" db="EMBL/GenBank/DDBJ databases">
        <title>Genomic Encyclopedia of Type Strains, Phase IV (KMG-V): Genome sequencing to study the core and pangenomes of soil and plant-associated prokaryotes.</title>
        <authorList>
            <person name="Whitman W."/>
        </authorList>
    </citation>
    <scope>NUCLEOTIDE SEQUENCE [LARGE SCALE GENOMIC DNA]</scope>
    <source>
        <strain evidence="2 3">X4EP2</strain>
    </source>
</reference>
<dbReference type="AlphaFoldDB" id="A0A7Y9PE09"/>
<proteinExistence type="predicted"/>
<sequence>MAKALILIILEGHPPRGRGSIASPIPRDFAKGEKQSL</sequence>
<gene>
    <name evidence="2" type="ORF">HDF17_000426</name>
</gene>
<name>A0A7Y9PE09_9BACT</name>
<organism evidence="2 3">
    <name type="scientific">Granulicella arctica</name>
    <dbReference type="NCBI Taxonomy" id="940613"/>
    <lineage>
        <taxon>Bacteria</taxon>
        <taxon>Pseudomonadati</taxon>
        <taxon>Acidobacteriota</taxon>
        <taxon>Terriglobia</taxon>
        <taxon>Terriglobales</taxon>
        <taxon>Acidobacteriaceae</taxon>
        <taxon>Granulicella</taxon>
    </lineage>
</organism>
<dbReference type="Proteomes" id="UP000589520">
    <property type="component" value="Unassembled WGS sequence"/>
</dbReference>
<feature type="compositionally biased region" description="Basic and acidic residues" evidence="1">
    <location>
        <begin position="28"/>
        <end position="37"/>
    </location>
</feature>
<comment type="caution">
    <text evidence="2">The sequence shown here is derived from an EMBL/GenBank/DDBJ whole genome shotgun (WGS) entry which is preliminary data.</text>
</comment>
<keyword evidence="3" id="KW-1185">Reference proteome</keyword>
<feature type="region of interest" description="Disordered" evidence="1">
    <location>
        <begin position="18"/>
        <end position="37"/>
    </location>
</feature>
<evidence type="ECO:0000313" key="2">
    <source>
        <dbReference type="EMBL" id="NYF78139.1"/>
    </source>
</evidence>
<dbReference type="EMBL" id="JACCCW010000001">
    <property type="protein sequence ID" value="NYF78139.1"/>
    <property type="molecule type" value="Genomic_DNA"/>
</dbReference>
<evidence type="ECO:0000313" key="3">
    <source>
        <dbReference type="Proteomes" id="UP000589520"/>
    </source>
</evidence>
<protein>
    <submittedName>
        <fullName evidence="2">Uncharacterized protein</fullName>
    </submittedName>
</protein>